<evidence type="ECO:0000259" key="3">
    <source>
        <dbReference type="Pfam" id="PF05175"/>
    </source>
</evidence>
<dbReference type="PANTHER" id="PTHR18895">
    <property type="entry name" value="HEMK METHYLTRANSFERASE"/>
    <property type="match status" value="1"/>
</dbReference>
<dbReference type="Gene3D" id="3.40.50.150">
    <property type="entry name" value="Vaccinia Virus protein VP39"/>
    <property type="match status" value="1"/>
</dbReference>
<dbReference type="GO" id="GO:0032259">
    <property type="term" value="P:methylation"/>
    <property type="evidence" value="ECO:0007669"/>
    <property type="project" value="UniProtKB-KW"/>
</dbReference>
<comment type="caution">
    <text evidence="4">The sequence shown here is derived from an EMBL/GenBank/DDBJ whole genome shotgun (WGS) entry which is preliminary data.</text>
</comment>
<protein>
    <submittedName>
        <fullName evidence="4">Methyltransferase domain-containing protein</fullName>
    </submittedName>
</protein>
<dbReference type="EMBL" id="QQNB01000003">
    <property type="protein sequence ID" value="RDE04995.1"/>
    <property type="molecule type" value="Genomic_DNA"/>
</dbReference>
<sequence length="320" mass="34273">MECDAIDERGTEALAGLLRHLHARDYRFVTPTPASHARVLARPEASIARDLRDVFGWSMPFPSDLLDRDLLHRLRAAGLVEEAGESLKSRVRVSSLGADLFVHSAFPTDDTDAVFFGPDSYRFADLISRELARCPQRPGATLVDIGTGAGVGAIVAARLCPEVAIVMTDINPAALALARINAQAAGVPASFHCAADLSPIAGPLDLVLANPPYIIDSAGRTYRDGGDMHGGQISVEMAERATPRLAPGGRFILYTGSAIVRGRDALQDRLASLAREHGCILRYAEIDPDVFGEELETPAYRDVERIALVSAVIERAGQAA</sequence>
<keyword evidence="1 4" id="KW-0489">Methyltransferase</keyword>
<dbReference type="PROSITE" id="PS00092">
    <property type="entry name" value="N6_MTASE"/>
    <property type="match status" value="1"/>
</dbReference>
<evidence type="ECO:0000256" key="2">
    <source>
        <dbReference type="ARBA" id="ARBA00022691"/>
    </source>
</evidence>
<reference evidence="4 5" key="1">
    <citation type="submission" date="2018-07" db="EMBL/GenBank/DDBJ databases">
        <title>a novel species of Sphingomonas isolated from the rhizosphere soil of Araceae plant.</title>
        <authorList>
            <person name="Zhiyong W."/>
            <person name="Qinglan Z."/>
            <person name="Zhiwei F."/>
            <person name="Ding X."/>
            <person name="Gejiao W."/>
            <person name="Shixue Z."/>
        </authorList>
    </citation>
    <scope>NUCLEOTIDE SEQUENCE [LARGE SCALE GENOMIC DNA]</scope>
    <source>
        <strain evidence="4 5">WZY 27</strain>
    </source>
</reference>
<dbReference type="CDD" id="cd02440">
    <property type="entry name" value="AdoMet_MTases"/>
    <property type="match status" value="1"/>
</dbReference>
<dbReference type="GO" id="GO:0003676">
    <property type="term" value="F:nucleic acid binding"/>
    <property type="evidence" value="ECO:0007669"/>
    <property type="project" value="InterPro"/>
</dbReference>
<dbReference type="InterPro" id="IPR050320">
    <property type="entry name" value="N5-glutamine_MTase"/>
</dbReference>
<dbReference type="AlphaFoldDB" id="A0A369VTL8"/>
<evidence type="ECO:0000313" key="5">
    <source>
        <dbReference type="Proteomes" id="UP000253918"/>
    </source>
</evidence>
<organism evidence="4 5">
    <name type="scientific">Sphingomonas aracearum</name>
    <dbReference type="NCBI Taxonomy" id="2283317"/>
    <lineage>
        <taxon>Bacteria</taxon>
        <taxon>Pseudomonadati</taxon>
        <taxon>Pseudomonadota</taxon>
        <taxon>Alphaproteobacteria</taxon>
        <taxon>Sphingomonadales</taxon>
        <taxon>Sphingomonadaceae</taxon>
        <taxon>Sphingomonas</taxon>
    </lineage>
</organism>
<accession>A0A369VTL8</accession>
<dbReference type="PANTHER" id="PTHR18895:SF74">
    <property type="entry name" value="MTRF1L RELEASE FACTOR GLUTAMINE METHYLTRANSFERASE"/>
    <property type="match status" value="1"/>
</dbReference>
<name>A0A369VTL8_9SPHN</name>
<keyword evidence="2" id="KW-0949">S-adenosyl-L-methionine</keyword>
<dbReference type="SUPFAM" id="SSF53335">
    <property type="entry name" value="S-adenosyl-L-methionine-dependent methyltransferases"/>
    <property type="match status" value="1"/>
</dbReference>
<keyword evidence="5" id="KW-1185">Reference proteome</keyword>
<keyword evidence="4" id="KW-0808">Transferase</keyword>
<feature type="domain" description="Methyltransferase small" evidence="3">
    <location>
        <begin position="136"/>
        <end position="253"/>
    </location>
</feature>
<proteinExistence type="predicted"/>
<gene>
    <name evidence="4" type="ORF">DVW87_15700</name>
</gene>
<dbReference type="InterPro" id="IPR029063">
    <property type="entry name" value="SAM-dependent_MTases_sf"/>
</dbReference>
<dbReference type="Pfam" id="PF05175">
    <property type="entry name" value="MTS"/>
    <property type="match status" value="1"/>
</dbReference>
<evidence type="ECO:0000313" key="4">
    <source>
        <dbReference type="EMBL" id="RDE04995.1"/>
    </source>
</evidence>
<dbReference type="RefSeq" id="WP_114688731.1">
    <property type="nucleotide sequence ID" value="NZ_QQNB01000003.1"/>
</dbReference>
<dbReference type="GO" id="GO:0036009">
    <property type="term" value="F:protein-glutamine N-methyltransferase activity"/>
    <property type="evidence" value="ECO:0007669"/>
    <property type="project" value="TreeGrafter"/>
</dbReference>
<dbReference type="InterPro" id="IPR002052">
    <property type="entry name" value="DNA_methylase_N6_adenine_CS"/>
</dbReference>
<dbReference type="InterPro" id="IPR007848">
    <property type="entry name" value="Small_mtfrase_dom"/>
</dbReference>
<dbReference type="Proteomes" id="UP000253918">
    <property type="component" value="Unassembled WGS sequence"/>
</dbReference>
<evidence type="ECO:0000256" key="1">
    <source>
        <dbReference type="ARBA" id="ARBA00022603"/>
    </source>
</evidence>
<dbReference type="OrthoDB" id="9800643at2"/>